<dbReference type="VEuPathDB" id="PiroplasmaDB:TOT_030000791"/>
<dbReference type="AlphaFoldDB" id="J4C8X1"/>
<dbReference type="KEGG" id="tot:TOT_030000791"/>
<evidence type="ECO:0000313" key="3">
    <source>
        <dbReference type="Proteomes" id="UP000003786"/>
    </source>
</evidence>
<proteinExistence type="predicted"/>
<feature type="signal peptide" evidence="1">
    <location>
        <begin position="1"/>
        <end position="18"/>
    </location>
</feature>
<dbReference type="EMBL" id="AP011948">
    <property type="protein sequence ID" value="BAM41528.1"/>
    <property type="molecule type" value="Genomic_DNA"/>
</dbReference>
<dbReference type="OrthoDB" id="359167at2759"/>
<gene>
    <name evidence="2" type="ORF">TOT_030000791</name>
</gene>
<evidence type="ECO:0000313" key="2">
    <source>
        <dbReference type="EMBL" id="BAM41528.1"/>
    </source>
</evidence>
<reference evidence="2 3" key="1">
    <citation type="journal article" date="2012" name="MBio">
        <title>Comparative genome analysis of three eukaryotic parasites with differing abilities to transform leukocytes reveals key mediators of Theileria-induced leukocyte transformation.</title>
        <authorList>
            <person name="Hayashida K."/>
            <person name="Hara Y."/>
            <person name="Abe T."/>
            <person name="Yamasaki C."/>
            <person name="Toyoda A."/>
            <person name="Kosuge T."/>
            <person name="Suzuki Y."/>
            <person name="Sato Y."/>
            <person name="Kawashima S."/>
            <person name="Katayama T."/>
            <person name="Wakaguri H."/>
            <person name="Inoue N."/>
            <person name="Homma K."/>
            <person name="Tada-Umezaki M."/>
            <person name="Yagi Y."/>
            <person name="Fujii Y."/>
            <person name="Habara T."/>
            <person name="Kanehisa M."/>
            <person name="Watanabe H."/>
            <person name="Ito K."/>
            <person name="Gojobori T."/>
            <person name="Sugawara H."/>
            <person name="Imanishi T."/>
            <person name="Weir W."/>
            <person name="Gardner M."/>
            <person name="Pain A."/>
            <person name="Shiels B."/>
            <person name="Hattori M."/>
            <person name="Nene V."/>
            <person name="Sugimoto C."/>
        </authorList>
    </citation>
    <scope>NUCLEOTIDE SEQUENCE [LARGE SCALE GENOMIC DNA]</scope>
    <source>
        <strain evidence="2 3">Shintoku</strain>
    </source>
</reference>
<accession>J4C8X1</accession>
<dbReference type="RefSeq" id="XP_009691829.1">
    <property type="nucleotide sequence ID" value="XM_009693534.1"/>
</dbReference>
<dbReference type="eggNOG" id="ENOG502TN18">
    <property type="taxonomic scope" value="Eukaryota"/>
</dbReference>
<dbReference type="GeneID" id="20715940"/>
<protein>
    <recommendedName>
        <fullName evidence="4">Secreted protein</fullName>
    </recommendedName>
</protein>
<organism evidence="2 3">
    <name type="scientific">Theileria orientalis strain Shintoku</name>
    <dbReference type="NCBI Taxonomy" id="869250"/>
    <lineage>
        <taxon>Eukaryota</taxon>
        <taxon>Sar</taxon>
        <taxon>Alveolata</taxon>
        <taxon>Apicomplexa</taxon>
        <taxon>Aconoidasida</taxon>
        <taxon>Piroplasmida</taxon>
        <taxon>Theileriidae</taxon>
        <taxon>Theileria</taxon>
    </lineage>
</organism>
<keyword evidence="3" id="KW-1185">Reference proteome</keyword>
<keyword evidence="1" id="KW-0732">Signal</keyword>
<name>J4C8X1_THEOR</name>
<sequence length="193" mass="22093">MKLILMFNLLFVLKFVKSYSDPNHKYTMLLSLLRPNWSFKDRGITLVTPMCEVHKRYPYNRPIGVTVYGLTRDFTAVLTGYGLDQDRTKPRSNKGYLYGWNSRVKPSYNGKVSFLFYSDFAVPKPVKGQSVEFCSHIYSPPLKIGPSVRKALGSSVDDPNRNFNSDEKLDLVIRREGNPHSRKIASCCFLTHG</sequence>
<feature type="chain" id="PRO_5003778664" description="Secreted protein" evidence="1">
    <location>
        <begin position="19"/>
        <end position="193"/>
    </location>
</feature>
<evidence type="ECO:0008006" key="4">
    <source>
        <dbReference type="Google" id="ProtNLM"/>
    </source>
</evidence>
<evidence type="ECO:0000256" key="1">
    <source>
        <dbReference type="SAM" id="SignalP"/>
    </source>
</evidence>
<dbReference type="Proteomes" id="UP000003786">
    <property type="component" value="Chromosome 3"/>
</dbReference>
<dbReference type="OMA" id="YSMKETR"/>